<evidence type="ECO:0000313" key="2">
    <source>
        <dbReference type="EMBL" id="KRM16066.1"/>
    </source>
</evidence>
<dbReference type="Proteomes" id="UP000051302">
    <property type="component" value="Unassembled WGS sequence"/>
</dbReference>
<dbReference type="EMBL" id="AZFV01000017">
    <property type="protein sequence ID" value="KRM16066.1"/>
    <property type="molecule type" value="Genomic_DNA"/>
</dbReference>
<dbReference type="InterPro" id="IPR001387">
    <property type="entry name" value="Cro/C1-type_HTH"/>
</dbReference>
<evidence type="ECO:0000313" key="3">
    <source>
        <dbReference type="Proteomes" id="UP000051302"/>
    </source>
</evidence>
<proteinExistence type="predicted"/>
<sequence>MAQNNTLDNLLEKELQDPDFKLDFERESIYLAIAVSIHQCRTKLQWTKSDLSKHSGVPVSTISKIENGNNTSIDTLTKLASAMGKNLKIELK</sequence>
<protein>
    <recommendedName>
        <fullName evidence="1">HTH cro/C1-type domain-containing protein</fullName>
    </recommendedName>
</protein>
<reference evidence="2 3" key="1">
    <citation type="journal article" date="2015" name="Genome Announc.">
        <title>Expanding the biotechnology potential of lactobacilli through comparative genomics of 213 strains and associated genera.</title>
        <authorList>
            <person name="Sun Z."/>
            <person name="Harris H.M."/>
            <person name="McCann A."/>
            <person name="Guo C."/>
            <person name="Argimon S."/>
            <person name="Zhang W."/>
            <person name="Yang X."/>
            <person name="Jeffery I.B."/>
            <person name="Cooney J.C."/>
            <person name="Kagawa T.F."/>
            <person name="Liu W."/>
            <person name="Song Y."/>
            <person name="Salvetti E."/>
            <person name="Wrobel A."/>
            <person name="Rasinkangas P."/>
            <person name="Parkhill J."/>
            <person name="Rea M.C."/>
            <person name="O'Sullivan O."/>
            <person name="Ritari J."/>
            <person name="Douillard F.P."/>
            <person name="Paul Ross R."/>
            <person name="Yang R."/>
            <person name="Briner A.E."/>
            <person name="Felis G.E."/>
            <person name="de Vos W.M."/>
            <person name="Barrangou R."/>
            <person name="Klaenhammer T.R."/>
            <person name="Caufield P.W."/>
            <person name="Cui Y."/>
            <person name="Zhang H."/>
            <person name="O'Toole P.W."/>
        </authorList>
    </citation>
    <scope>NUCLEOTIDE SEQUENCE [LARGE SCALE GENOMIC DNA]</scope>
    <source>
        <strain evidence="2 3">DSM 16982</strain>
    </source>
</reference>
<dbReference type="PROSITE" id="PS50943">
    <property type="entry name" value="HTH_CROC1"/>
    <property type="match status" value="1"/>
</dbReference>
<organism evidence="2 3">
    <name type="scientific">Companilactobacillus nantensis DSM 16982</name>
    <dbReference type="NCBI Taxonomy" id="1423774"/>
    <lineage>
        <taxon>Bacteria</taxon>
        <taxon>Bacillati</taxon>
        <taxon>Bacillota</taxon>
        <taxon>Bacilli</taxon>
        <taxon>Lactobacillales</taxon>
        <taxon>Lactobacillaceae</taxon>
        <taxon>Companilactobacillus</taxon>
    </lineage>
</organism>
<comment type="caution">
    <text evidence="2">The sequence shown here is derived from an EMBL/GenBank/DDBJ whole genome shotgun (WGS) entry which is preliminary data.</text>
</comment>
<dbReference type="CDD" id="cd00093">
    <property type="entry name" value="HTH_XRE"/>
    <property type="match status" value="1"/>
</dbReference>
<dbReference type="SUPFAM" id="SSF47413">
    <property type="entry name" value="lambda repressor-like DNA-binding domains"/>
    <property type="match status" value="1"/>
</dbReference>
<dbReference type="RefSeq" id="WP_057892310.1">
    <property type="nucleotide sequence ID" value="NZ_AZFV01000017.1"/>
</dbReference>
<dbReference type="PATRIC" id="fig|1423774.3.peg.762"/>
<evidence type="ECO:0000259" key="1">
    <source>
        <dbReference type="PROSITE" id="PS50943"/>
    </source>
</evidence>
<dbReference type="STRING" id="1423774.FD31_GL000741"/>
<gene>
    <name evidence="2" type="ORF">FD31_GL000741</name>
</gene>
<dbReference type="GO" id="GO:0003677">
    <property type="term" value="F:DNA binding"/>
    <property type="evidence" value="ECO:0007669"/>
    <property type="project" value="InterPro"/>
</dbReference>
<keyword evidence="3" id="KW-1185">Reference proteome</keyword>
<dbReference type="Gene3D" id="1.10.260.40">
    <property type="entry name" value="lambda repressor-like DNA-binding domains"/>
    <property type="match status" value="1"/>
</dbReference>
<feature type="domain" description="HTH cro/C1-type" evidence="1">
    <location>
        <begin position="37"/>
        <end position="91"/>
    </location>
</feature>
<dbReference type="Pfam" id="PF01381">
    <property type="entry name" value="HTH_3"/>
    <property type="match status" value="1"/>
</dbReference>
<dbReference type="SMART" id="SM00530">
    <property type="entry name" value="HTH_XRE"/>
    <property type="match status" value="1"/>
</dbReference>
<accession>A0A0R1WDR1</accession>
<name>A0A0R1WDR1_9LACO</name>
<dbReference type="InterPro" id="IPR010982">
    <property type="entry name" value="Lambda_DNA-bd_dom_sf"/>
</dbReference>
<dbReference type="AlphaFoldDB" id="A0A0R1WDR1"/>